<gene>
    <name evidence="1" type="ordered locus">Turpa_3508</name>
</gene>
<accession>I4BA38</accession>
<keyword evidence="2" id="KW-1185">Reference proteome</keyword>
<dbReference type="KEGG" id="tpx:Turpa_3508"/>
<dbReference type="HOGENOM" id="CLU_1093913_0_0_12"/>
<sequence>MTLSCRVTTLEKIGVSDEYTGFKPRASAKFAFYSDAKMSKVHSKKVVLPITTFLPIRQRYEDKKNGQIILETLVEGNLLYAKEDEIYYNYASCAKFKDITIKDLNRLKGTTYTGFFENTVGDRGGGETISDLYNDREQFSRSKFDLQINGKRYGVATFEIITGYCRDRFSIHRILDFIILPAEDEPGDKYIMMCKGEEKMAENFYLISTSYDRSLAKYLTLDRAWHLNRKTLTIEAINPKVLKCRNPCPAGCGP</sequence>
<evidence type="ECO:0000313" key="1">
    <source>
        <dbReference type="EMBL" id="AFM14145.1"/>
    </source>
</evidence>
<organism evidence="1 2">
    <name type="scientific">Turneriella parva (strain ATCC BAA-1111 / DSM 21527 / NCTC 11395 / H)</name>
    <name type="common">Leptospira parva</name>
    <dbReference type="NCBI Taxonomy" id="869212"/>
    <lineage>
        <taxon>Bacteria</taxon>
        <taxon>Pseudomonadati</taxon>
        <taxon>Spirochaetota</taxon>
        <taxon>Spirochaetia</taxon>
        <taxon>Leptospirales</taxon>
        <taxon>Leptospiraceae</taxon>
        <taxon>Turneriella</taxon>
    </lineage>
</organism>
<dbReference type="Proteomes" id="UP000006048">
    <property type="component" value="Chromosome"/>
</dbReference>
<proteinExistence type="predicted"/>
<evidence type="ECO:0000313" key="2">
    <source>
        <dbReference type="Proteomes" id="UP000006048"/>
    </source>
</evidence>
<protein>
    <submittedName>
        <fullName evidence="1">Uncharacterized protein</fullName>
    </submittedName>
</protein>
<dbReference type="AlphaFoldDB" id="I4BA38"/>
<reference evidence="1 2" key="1">
    <citation type="submission" date="2012-06" db="EMBL/GenBank/DDBJ databases">
        <title>The complete chromosome of genome of Turneriella parva DSM 21527.</title>
        <authorList>
            <consortium name="US DOE Joint Genome Institute (JGI-PGF)"/>
            <person name="Lucas S."/>
            <person name="Han J."/>
            <person name="Lapidus A."/>
            <person name="Bruce D."/>
            <person name="Goodwin L."/>
            <person name="Pitluck S."/>
            <person name="Peters L."/>
            <person name="Kyrpides N."/>
            <person name="Mavromatis K."/>
            <person name="Ivanova N."/>
            <person name="Mikhailova N."/>
            <person name="Chertkov O."/>
            <person name="Detter J.C."/>
            <person name="Tapia R."/>
            <person name="Han C."/>
            <person name="Land M."/>
            <person name="Hauser L."/>
            <person name="Markowitz V."/>
            <person name="Cheng J.-F."/>
            <person name="Hugenholtz P."/>
            <person name="Woyke T."/>
            <person name="Wu D."/>
            <person name="Gronow S."/>
            <person name="Wellnitz S."/>
            <person name="Brambilla E."/>
            <person name="Klenk H.-P."/>
            <person name="Eisen J.A."/>
        </authorList>
    </citation>
    <scope>NUCLEOTIDE SEQUENCE [LARGE SCALE GENOMIC DNA]</scope>
    <source>
        <strain evidence="2">ATCC BAA-1111 / DSM 21527 / NCTC 11395 / H</strain>
    </source>
</reference>
<name>I4BA38_TURPD</name>
<dbReference type="EMBL" id="CP002959">
    <property type="protein sequence ID" value="AFM14145.1"/>
    <property type="molecule type" value="Genomic_DNA"/>
</dbReference>